<proteinExistence type="predicted"/>
<sequence length="180" mass="19959">KFVSGSTESVVPELRPMLRFGTGSLSQQTFRESFEEQVQDGTGLIAVPPSHYTSSASRFHLDQLVASIEGLPEPEVPVRNKSMLALVEDPDIGLPNSANEGVSLGINHQWSLRVYNQVMADYKSVESNPVVTKKLISDEVVLESLRRLNDNEAMDPGRHFAKMALLEKKVSRLERNLLIG</sequence>
<gene>
    <name evidence="1" type="ORF">FOZ62_013364</name>
</gene>
<comment type="caution">
    <text evidence="1">The sequence shown here is derived from an EMBL/GenBank/DDBJ whole genome shotgun (WGS) entry which is preliminary data.</text>
</comment>
<dbReference type="AlphaFoldDB" id="A0A7J6PW35"/>
<accession>A0A7J6PW35</accession>
<name>A0A7J6PW35_PEROL</name>
<evidence type="ECO:0000313" key="1">
    <source>
        <dbReference type="EMBL" id="KAF4700424.1"/>
    </source>
</evidence>
<feature type="non-terminal residue" evidence="1">
    <location>
        <position position="1"/>
    </location>
</feature>
<reference evidence="1 2" key="1">
    <citation type="submission" date="2020-04" db="EMBL/GenBank/DDBJ databases">
        <title>Perkinsus olseni comparative genomics.</title>
        <authorList>
            <person name="Bogema D.R."/>
        </authorList>
    </citation>
    <scope>NUCLEOTIDE SEQUENCE [LARGE SCALE GENOMIC DNA]</scope>
    <source>
        <strain evidence="1">ATCC PRA-205</strain>
    </source>
</reference>
<protein>
    <submittedName>
        <fullName evidence="1">Uncharacterized protein</fullName>
    </submittedName>
</protein>
<organism evidence="1 2">
    <name type="scientific">Perkinsus olseni</name>
    <name type="common">Perkinsus atlanticus</name>
    <dbReference type="NCBI Taxonomy" id="32597"/>
    <lineage>
        <taxon>Eukaryota</taxon>
        <taxon>Sar</taxon>
        <taxon>Alveolata</taxon>
        <taxon>Perkinsozoa</taxon>
        <taxon>Perkinsea</taxon>
        <taxon>Perkinsida</taxon>
        <taxon>Perkinsidae</taxon>
        <taxon>Perkinsus</taxon>
    </lineage>
</organism>
<evidence type="ECO:0000313" key="2">
    <source>
        <dbReference type="Proteomes" id="UP000574390"/>
    </source>
</evidence>
<dbReference type="Proteomes" id="UP000574390">
    <property type="component" value="Unassembled WGS sequence"/>
</dbReference>
<dbReference type="EMBL" id="JABANM010033958">
    <property type="protein sequence ID" value="KAF4700424.1"/>
    <property type="molecule type" value="Genomic_DNA"/>
</dbReference>